<keyword evidence="9" id="KW-1185">Reference proteome</keyword>
<dbReference type="InterPro" id="IPR017938">
    <property type="entry name" value="Riboflavin_synthase-like_b-brl"/>
</dbReference>
<dbReference type="Gene3D" id="2.40.30.10">
    <property type="entry name" value="Translation factors"/>
    <property type="match status" value="1"/>
</dbReference>
<dbReference type="Gene3D" id="1.20.990.10">
    <property type="entry name" value="NADPH-cytochrome p450 Reductase, Chain A, domain 3"/>
    <property type="match status" value="1"/>
</dbReference>
<dbReference type="EMBL" id="KE561200">
    <property type="protein sequence ID" value="EPZ31937.1"/>
    <property type="molecule type" value="Genomic_DNA"/>
</dbReference>
<accession>A0A075ATQ4</accession>
<evidence type="ECO:0000259" key="6">
    <source>
        <dbReference type="Pfam" id="PF00175"/>
    </source>
</evidence>
<organism evidence="8 9">
    <name type="scientific">Rozella allomycis (strain CSF55)</name>
    <dbReference type="NCBI Taxonomy" id="988480"/>
    <lineage>
        <taxon>Eukaryota</taxon>
        <taxon>Fungi</taxon>
        <taxon>Fungi incertae sedis</taxon>
        <taxon>Cryptomycota</taxon>
        <taxon>Cryptomycota incertae sedis</taxon>
        <taxon>Rozella</taxon>
    </lineage>
</organism>
<dbReference type="PRINTS" id="PR00371">
    <property type="entry name" value="FPNCR"/>
</dbReference>
<dbReference type="InterPro" id="IPR039261">
    <property type="entry name" value="FNR_nucleotide-bd"/>
</dbReference>
<comment type="cofactor">
    <cofactor evidence="1">
        <name>FAD</name>
        <dbReference type="ChEBI" id="CHEBI:57692"/>
    </cofactor>
</comment>
<reference evidence="8 9" key="1">
    <citation type="journal article" date="2013" name="Curr. Biol.">
        <title>Shared signatures of parasitism and phylogenomics unite Cryptomycota and microsporidia.</title>
        <authorList>
            <person name="James T.Y."/>
            <person name="Pelin A."/>
            <person name="Bonen L."/>
            <person name="Ahrendt S."/>
            <person name="Sain D."/>
            <person name="Corradi N."/>
            <person name="Stajich J.E."/>
        </authorList>
    </citation>
    <scope>NUCLEOTIDE SEQUENCE [LARGE SCALE GENOMIC DNA]</scope>
    <source>
        <strain evidence="8 9">CSF55</strain>
    </source>
</reference>
<dbReference type="Gene3D" id="3.40.50.80">
    <property type="entry name" value="Nucleotide-binding domain of ferredoxin-NADP reductase (FNR) module"/>
    <property type="match status" value="1"/>
</dbReference>
<proteinExistence type="predicted"/>
<dbReference type="InterPro" id="IPR001433">
    <property type="entry name" value="OxRdtase_FAD/NAD-bd"/>
</dbReference>
<evidence type="ECO:0000256" key="3">
    <source>
        <dbReference type="ARBA" id="ARBA00022827"/>
    </source>
</evidence>
<dbReference type="AlphaFoldDB" id="A0A075ATQ4"/>
<evidence type="ECO:0000259" key="7">
    <source>
        <dbReference type="Pfam" id="PF00667"/>
    </source>
</evidence>
<dbReference type="OMA" id="ICAISTH"/>
<dbReference type="EC" id="1.6.2.4" evidence="5"/>
<keyword evidence="3" id="KW-0274">FAD</keyword>
<dbReference type="GO" id="GO:0005829">
    <property type="term" value="C:cytosol"/>
    <property type="evidence" value="ECO:0007669"/>
    <property type="project" value="TreeGrafter"/>
</dbReference>
<keyword evidence="4" id="KW-0560">Oxidoreductase</keyword>
<sequence length="270" mass="30685">MELQKLADIDYNSKVASVRLPLIEVFRRFASVKIPLISFLSISPIIQPRLYSISSSPSMFPNTAHLTISILQRPEAMYDKNQTFTGFVSNYISNIEENNYIFGFPKPHGSNFHLPEDNETPIIMIGAGTGLAPFRAFLQERHVKLRNGEKLAQALLIFGCRNPNHDELYAEEINEYLSSGALTAKYVAYSRVENNKMYVQDRIKQSDCKDMIWSLFHEQSGKVYVCGDGAGMAKGVIQTFKDIASEFGFDGEEYLRNALKELRYLEDVWA</sequence>
<dbReference type="PANTHER" id="PTHR19384">
    <property type="entry name" value="NITRIC OXIDE SYNTHASE-RELATED"/>
    <property type="match status" value="1"/>
</dbReference>
<dbReference type="Pfam" id="PF00175">
    <property type="entry name" value="NAD_binding_1"/>
    <property type="match status" value="1"/>
</dbReference>
<dbReference type="OrthoDB" id="1856718at2759"/>
<dbReference type="GO" id="GO:0010181">
    <property type="term" value="F:FMN binding"/>
    <property type="evidence" value="ECO:0007669"/>
    <property type="project" value="TreeGrafter"/>
</dbReference>
<feature type="domain" description="Oxidoreductase FAD/NAD(P)-binding" evidence="6">
    <location>
        <begin position="124"/>
        <end position="236"/>
    </location>
</feature>
<dbReference type="InterPro" id="IPR001709">
    <property type="entry name" value="Flavoprot_Pyr_Nucl_cyt_Rdtase"/>
</dbReference>
<evidence type="ECO:0000313" key="9">
    <source>
        <dbReference type="Proteomes" id="UP000030755"/>
    </source>
</evidence>
<dbReference type="STRING" id="988480.A0A075ATQ4"/>
<dbReference type="SUPFAM" id="SSF52343">
    <property type="entry name" value="Ferredoxin reductase-like, C-terminal NADP-linked domain"/>
    <property type="match status" value="1"/>
</dbReference>
<evidence type="ECO:0000256" key="5">
    <source>
        <dbReference type="ARBA" id="ARBA00023797"/>
    </source>
</evidence>
<dbReference type="InterPro" id="IPR023173">
    <property type="entry name" value="NADPH_Cyt_P450_Rdtase_alpha"/>
</dbReference>
<dbReference type="PANTHER" id="PTHR19384:SF17">
    <property type="entry name" value="NADPH--CYTOCHROME P450 REDUCTASE"/>
    <property type="match status" value="1"/>
</dbReference>
<evidence type="ECO:0000256" key="1">
    <source>
        <dbReference type="ARBA" id="ARBA00001974"/>
    </source>
</evidence>
<gene>
    <name evidence="8" type="ORF">O9G_001947</name>
</gene>
<keyword evidence="2" id="KW-0285">Flavoprotein</keyword>
<evidence type="ECO:0000256" key="4">
    <source>
        <dbReference type="ARBA" id="ARBA00023002"/>
    </source>
</evidence>
<dbReference type="Pfam" id="PF00667">
    <property type="entry name" value="FAD_binding_1"/>
    <property type="match status" value="1"/>
</dbReference>
<dbReference type="Proteomes" id="UP000030755">
    <property type="component" value="Unassembled WGS sequence"/>
</dbReference>
<feature type="domain" description="Sulfite reductase [NADPH] flavoprotein alpha-component-like FAD-binding" evidence="7">
    <location>
        <begin position="10"/>
        <end position="91"/>
    </location>
</feature>
<dbReference type="GO" id="GO:0050660">
    <property type="term" value="F:flavin adenine dinucleotide binding"/>
    <property type="evidence" value="ECO:0007669"/>
    <property type="project" value="TreeGrafter"/>
</dbReference>
<protein>
    <recommendedName>
        <fullName evidence="5">NADPH--hemoprotein reductase</fullName>
        <ecNumber evidence="5">1.6.2.4</ecNumber>
    </recommendedName>
</protein>
<name>A0A075ATQ4_ROZAC</name>
<evidence type="ECO:0000313" key="8">
    <source>
        <dbReference type="EMBL" id="EPZ31937.1"/>
    </source>
</evidence>
<evidence type="ECO:0000256" key="2">
    <source>
        <dbReference type="ARBA" id="ARBA00022630"/>
    </source>
</evidence>
<dbReference type="InterPro" id="IPR003097">
    <property type="entry name" value="CysJ-like_FAD-binding"/>
</dbReference>
<dbReference type="HOGENOM" id="CLU_001570_17_0_1"/>
<dbReference type="SUPFAM" id="SSF63380">
    <property type="entry name" value="Riboflavin synthase domain-like"/>
    <property type="match status" value="1"/>
</dbReference>
<dbReference type="GO" id="GO:0003958">
    <property type="term" value="F:NADPH-hemoprotein reductase activity"/>
    <property type="evidence" value="ECO:0007669"/>
    <property type="project" value="UniProtKB-EC"/>
</dbReference>